<dbReference type="eggNOG" id="ENOG502SPBR">
    <property type="taxonomic scope" value="Eukaryota"/>
</dbReference>
<dbReference type="GeneID" id="5476833"/>
<reference evidence="1 2" key="1">
    <citation type="journal article" date="2007" name="PLoS Pathog.">
        <title>Genome sequence of Babesia bovis and comparative analysis of apicomplexan hemoprotozoa.</title>
        <authorList>
            <person name="Brayton K.A."/>
            <person name="Lau A.O.T."/>
            <person name="Herndon D.R."/>
            <person name="Hannick L."/>
            <person name="Kappmeyer L.S."/>
            <person name="Berens S.J."/>
            <person name="Bidwell S.L."/>
            <person name="Brown W.C."/>
            <person name="Crabtree J."/>
            <person name="Fadrosh D."/>
            <person name="Feldblum T."/>
            <person name="Forberger H.A."/>
            <person name="Haas B.J."/>
            <person name="Howell J.M."/>
            <person name="Khouri H."/>
            <person name="Koo H."/>
            <person name="Mann D.J."/>
            <person name="Norimine J."/>
            <person name="Paulsen I.T."/>
            <person name="Radune D."/>
            <person name="Ren Q."/>
            <person name="Smith R.K. Jr."/>
            <person name="Suarez C.E."/>
            <person name="White O."/>
            <person name="Wortman J.R."/>
            <person name="Knowles D.P. Jr."/>
            <person name="McElwain T.F."/>
            <person name="Nene V.M."/>
        </authorList>
    </citation>
    <scope>NUCLEOTIDE SEQUENCE [LARGE SCALE GENOMIC DNA]</scope>
    <source>
        <strain evidence="1">T2Bo</strain>
    </source>
</reference>
<reference evidence="2" key="2">
    <citation type="journal article" date="2020" name="Data Brief">
        <title>Transcriptome dataset of Babesia bovis life stages within vertebrate and invertebrate hosts.</title>
        <authorList>
            <person name="Ueti M.W."/>
            <person name="Johnson W.C."/>
            <person name="Kappmeyer L.S."/>
            <person name="Herndon D.R."/>
            <person name="Mousel M.R."/>
            <person name="Reif K.E."/>
            <person name="Taus N.S."/>
            <person name="Ifeonu O.O."/>
            <person name="Silva J.C."/>
            <person name="Suarez C.E."/>
            <person name="Brayton K.A."/>
        </authorList>
    </citation>
    <scope>NUCLEOTIDE SEQUENCE [LARGE SCALE GENOMIC DNA]</scope>
</reference>
<dbReference type="VEuPathDB" id="PiroplasmaDB:BBOV_I000850"/>
<accession>A7AXA6</accession>
<dbReference type="Proteomes" id="UP000002173">
    <property type="component" value="Unassembled WGS sequence"/>
</dbReference>
<evidence type="ECO:0000313" key="2">
    <source>
        <dbReference type="Proteomes" id="UP000002173"/>
    </source>
</evidence>
<organism evidence="1 2">
    <name type="scientific">Babesia bovis</name>
    <dbReference type="NCBI Taxonomy" id="5865"/>
    <lineage>
        <taxon>Eukaryota</taxon>
        <taxon>Sar</taxon>
        <taxon>Alveolata</taxon>
        <taxon>Apicomplexa</taxon>
        <taxon>Aconoidasida</taxon>
        <taxon>Piroplasmida</taxon>
        <taxon>Babesiidae</taxon>
        <taxon>Babesia</taxon>
    </lineage>
</organism>
<evidence type="ECO:0000313" key="1">
    <source>
        <dbReference type="EMBL" id="EDO05179.1"/>
    </source>
</evidence>
<keyword evidence="2" id="KW-1185">Reference proteome</keyword>
<dbReference type="InParanoid" id="A7AXA6"/>
<comment type="caution">
    <text evidence="1">The sequence shown here is derived from an EMBL/GenBank/DDBJ whole genome shotgun (WGS) entry which is preliminary data.</text>
</comment>
<dbReference type="OMA" id="NNSIYPQ"/>
<gene>
    <name evidence="1" type="ORF">BBOV_I000850</name>
</gene>
<reference evidence="2" key="3">
    <citation type="journal article" date="2021" name="Int. J. Parasitol.">
        <title>Comparative analysis of gene expression between Babesia bovis blood stages and kinetes allowed by improved genome annotation.</title>
        <authorList>
            <person name="Ueti M.W."/>
            <person name="Johnson W.C."/>
            <person name="Kappmeyer L.S."/>
            <person name="Herndon D.R."/>
            <person name="Mousel M.R."/>
            <person name="Reif K.E."/>
            <person name="Taus N.S."/>
            <person name="Ifeonu O.O."/>
            <person name="Silva J.C."/>
            <person name="Suarez C.E."/>
            <person name="Brayton K.A."/>
        </authorList>
    </citation>
    <scope>NUCLEOTIDE SEQUENCE [LARGE SCALE GENOMIC DNA]</scope>
</reference>
<proteinExistence type="predicted"/>
<dbReference type="AlphaFoldDB" id="A7AXA6"/>
<dbReference type="EMBL" id="AAXT01000006">
    <property type="protein sequence ID" value="EDO05179.1"/>
    <property type="molecule type" value="Genomic_DNA"/>
</dbReference>
<name>A7AXA6_BABBO</name>
<dbReference type="RefSeq" id="XP_001608747.1">
    <property type="nucleotide sequence ID" value="XM_001608697.1"/>
</dbReference>
<dbReference type="FunCoup" id="A7AXA6">
    <property type="interactions" value="3"/>
</dbReference>
<sequence length="265" mass="30566">MPRGGHRGILFAVSGRALTPFGRRRKRGLYHHCTNELFRPSWGPLKVPSLIEDVKLPSWAADTLSPKEKLPPATQYHRDAKLAFPLERLGTIVSAYRRNVYRYFQPASCANDPYIRNYIYQVLDPSYCKSFSGIGMDFNGQHQVESKHISDVVKDMNSLSAPLIDLKYKQDEGMRFRRLYAVVRDAQSWRSVAPTQETSTNPFPHVNESASLVRNLTVADVLHTRSNHRLARRAHPKWYTARYRKFVDKKRLQEKLLQLKLEASA</sequence>
<protein>
    <submittedName>
        <fullName evidence="1">Uncharacterized protein</fullName>
    </submittedName>
</protein>
<dbReference type="KEGG" id="bbo:BBOV_I000850"/>